<organism evidence="1">
    <name type="scientific">Serratia fonticola</name>
    <dbReference type="NCBI Taxonomy" id="47917"/>
    <lineage>
        <taxon>Bacteria</taxon>
        <taxon>Pseudomonadati</taxon>
        <taxon>Pseudomonadota</taxon>
        <taxon>Gammaproteobacteria</taxon>
        <taxon>Enterobacterales</taxon>
        <taxon>Yersiniaceae</taxon>
        <taxon>Serratia</taxon>
    </lineage>
</organism>
<dbReference type="AlphaFoldDB" id="A0A542BPM9"/>
<evidence type="ECO:0000313" key="1">
    <source>
        <dbReference type="EMBL" id="TVZ71957.1"/>
    </source>
</evidence>
<dbReference type="EMBL" id="VISQ01000001">
    <property type="protein sequence ID" value="TVZ71957.1"/>
    <property type="molecule type" value="Genomic_DNA"/>
</dbReference>
<proteinExistence type="predicted"/>
<gene>
    <name evidence="1" type="ORF">FHU10_4616</name>
</gene>
<sequence length="81" mass="9709">MFILTQFNINQRQRLWVLMDTHTCLPLLYPLQYLVDHLALRSPATQSASLQALKFFYEFWYQKHGVTFCFSFYSSNRNPLV</sequence>
<reference evidence="1" key="2">
    <citation type="submission" date="2019-08" db="EMBL/GenBank/DDBJ databases">
        <title>Investigation of anaerobic lignin degradation for improved lignocellulosic biofuels.</title>
        <authorList>
            <person name="Deangelis K.PhD."/>
        </authorList>
    </citation>
    <scope>NUCLEOTIDE SEQUENCE [LARGE SCALE GENOMIC DNA]</scope>
    <source>
        <strain evidence="1">128R</strain>
    </source>
</reference>
<comment type="caution">
    <text evidence="1">The sequence shown here is derived from an EMBL/GenBank/DDBJ whole genome shotgun (WGS) entry which is preliminary data.</text>
</comment>
<name>A0A542BPM9_SERFO</name>
<reference evidence="1" key="1">
    <citation type="submission" date="2019-06" db="EMBL/GenBank/DDBJ databases">
        <authorList>
            <person name="Deangelis K."/>
            <person name="Huntemann M."/>
            <person name="Clum A."/>
            <person name="Pillay M."/>
            <person name="Palaniappan K."/>
            <person name="Varghese N."/>
            <person name="Mikhailova N."/>
            <person name="Stamatis D."/>
            <person name="Reddy T."/>
            <person name="Daum C."/>
            <person name="Shapiro N."/>
            <person name="Ivanova N."/>
            <person name="Kyrpides N."/>
            <person name="Woyke T."/>
        </authorList>
    </citation>
    <scope>NUCLEOTIDE SEQUENCE [LARGE SCALE GENOMIC DNA]</scope>
    <source>
        <strain evidence="1">128R</strain>
    </source>
</reference>
<protein>
    <submittedName>
        <fullName evidence="1">Uncharacterized protein</fullName>
    </submittedName>
</protein>
<accession>A0A542BPM9</accession>